<dbReference type="SUPFAM" id="SSF53335">
    <property type="entry name" value="S-adenosyl-L-methionine-dependent methyltransferases"/>
    <property type="match status" value="1"/>
</dbReference>
<feature type="domain" description="Methyltransferase type 11" evidence="4">
    <location>
        <begin position="41"/>
        <end position="128"/>
    </location>
</feature>
<sequence>MSEVVQLFGARAGAYASFRPHYPDALFDWLADRAPRRRHALDIACGNGQASRPLAKRFEWVLGCDASVEQLQAADVDGVALFAADAARQPLADGSLDLIVVAQALHWFATPAFFAETRRLLVSGGLFAAWCYGLMRIDARTDALVDHLYHVTLDGCWPEGRASIEAEYRDLQPPFPRLDVPAFSMQAHWSLEQLAGYLRTWSAVQRWERQHGHDPIADLMPALRQAWGNDRHQRRVSWPLHFLAGYPAG</sequence>
<dbReference type="PANTHER" id="PTHR44942:SF4">
    <property type="entry name" value="METHYLTRANSFERASE TYPE 11 DOMAIN-CONTAINING PROTEIN"/>
    <property type="match status" value="1"/>
</dbReference>
<dbReference type="Gene3D" id="3.40.50.150">
    <property type="entry name" value="Vaccinia Virus protein VP39"/>
    <property type="match status" value="1"/>
</dbReference>
<dbReference type="AlphaFoldDB" id="A0A1H2QD22"/>
<dbReference type="EMBL" id="FNNU01000001">
    <property type="protein sequence ID" value="SDW05056.1"/>
    <property type="molecule type" value="Genomic_DNA"/>
</dbReference>
<dbReference type="CDD" id="cd02440">
    <property type="entry name" value="AdoMet_MTases"/>
    <property type="match status" value="1"/>
</dbReference>
<dbReference type="RefSeq" id="WP_090223550.1">
    <property type="nucleotide sequence ID" value="NZ_FNNU01000001.1"/>
</dbReference>
<evidence type="ECO:0000313" key="6">
    <source>
        <dbReference type="Proteomes" id="UP000243778"/>
    </source>
</evidence>
<reference evidence="6" key="1">
    <citation type="submission" date="2016-10" db="EMBL/GenBank/DDBJ databases">
        <authorList>
            <person name="Varghese N."/>
            <person name="Submissions S."/>
        </authorList>
    </citation>
    <scope>NUCLEOTIDE SEQUENCE [LARGE SCALE GENOMIC DNA]</scope>
    <source>
        <strain evidence="6">NRRL B-59562</strain>
    </source>
</reference>
<evidence type="ECO:0000313" key="5">
    <source>
        <dbReference type="EMBL" id="SDW05056.1"/>
    </source>
</evidence>
<dbReference type="OrthoDB" id="9797252at2"/>
<organism evidence="5 6">
    <name type="scientific">Pseudomonas kuykendallii</name>
    <dbReference type="NCBI Taxonomy" id="1007099"/>
    <lineage>
        <taxon>Bacteria</taxon>
        <taxon>Pseudomonadati</taxon>
        <taxon>Pseudomonadota</taxon>
        <taxon>Gammaproteobacteria</taxon>
        <taxon>Pseudomonadales</taxon>
        <taxon>Pseudomonadaceae</taxon>
        <taxon>Pseudomonas</taxon>
    </lineage>
</organism>
<dbReference type="InterPro" id="IPR051052">
    <property type="entry name" value="Diverse_substrate_MTase"/>
</dbReference>
<name>A0A1H2QD22_9PSED</name>
<comment type="similarity">
    <text evidence="1">Belongs to the methyltransferase superfamily.</text>
</comment>
<gene>
    <name evidence="5" type="ORF">SAMN05216287_0011</name>
</gene>
<dbReference type="Proteomes" id="UP000243778">
    <property type="component" value="Unassembled WGS sequence"/>
</dbReference>
<dbReference type="GO" id="GO:0032259">
    <property type="term" value="P:methylation"/>
    <property type="evidence" value="ECO:0007669"/>
    <property type="project" value="UniProtKB-KW"/>
</dbReference>
<keyword evidence="6" id="KW-1185">Reference proteome</keyword>
<dbReference type="Pfam" id="PF08241">
    <property type="entry name" value="Methyltransf_11"/>
    <property type="match status" value="1"/>
</dbReference>
<evidence type="ECO:0000259" key="4">
    <source>
        <dbReference type="Pfam" id="PF08241"/>
    </source>
</evidence>
<evidence type="ECO:0000256" key="2">
    <source>
        <dbReference type="ARBA" id="ARBA00022603"/>
    </source>
</evidence>
<accession>A0A1H2QD22</accession>
<dbReference type="PANTHER" id="PTHR44942">
    <property type="entry name" value="METHYLTRANSF_11 DOMAIN-CONTAINING PROTEIN"/>
    <property type="match status" value="1"/>
</dbReference>
<dbReference type="InterPro" id="IPR013216">
    <property type="entry name" value="Methyltransf_11"/>
</dbReference>
<dbReference type="InterPro" id="IPR029063">
    <property type="entry name" value="SAM-dependent_MTases_sf"/>
</dbReference>
<proteinExistence type="inferred from homology"/>
<protein>
    <submittedName>
        <fullName evidence="5">Methyltransferase domain-containing protein</fullName>
    </submittedName>
</protein>
<dbReference type="GO" id="GO:0008757">
    <property type="term" value="F:S-adenosylmethionine-dependent methyltransferase activity"/>
    <property type="evidence" value="ECO:0007669"/>
    <property type="project" value="InterPro"/>
</dbReference>
<keyword evidence="3 5" id="KW-0808">Transferase</keyword>
<evidence type="ECO:0000256" key="1">
    <source>
        <dbReference type="ARBA" id="ARBA00008361"/>
    </source>
</evidence>
<keyword evidence="2 5" id="KW-0489">Methyltransferase</keyword>
<evidence type="ECO:0000256" key="3">
    <source>
        <dbReference type="ARBA" id="ARBA00022679"/>
    </source>
</evidence>
<dbReference type="STRING" id="1007099.SAMN05216287_0011"/>